<dbReference type="EMBL" id="JALAPQ010000014">
    <property type="protein sequence ID" value="MCY8457525.1"/>
    <property type="molecule type" value="Genomic_DNA"/>
</dbReference>
<feature type="domain" description="Glycosyltransferase 2-like" evidence="2">
    <location>
        <begin position="37"/>
        <end position="200"/>
    </location>
</feature>
<evidence type="ECO:0000313" key="4">
    <source>
        <dbReference type="Proteomes" id="UP001078573"/>
    </source>
</evidence>
<proteinExistence type="inferred from homology"/>
<evidence type="ECO:0000256" key="1">
    <source>
        <dbReference type="ARBA" id="ARBA00006739"/>
    </source>
</evidence>
<comment type="caution">
    <text evidence="3">The sequence shown here is derived from an EMBL/GenBank/DDBJ whole genome shotgun (WGS) entry which is preliminary data.</text>
</comment>
<dbReference type="SUPFAM" id="SSF53448">
    <property type="entry name" value="Nucleotide-diphospho-sugar transferases"/>
    <property type="match status" value="1"/>
</dbReference>
<dbReference type="PANTHER" id="PTHR22916">
    <property type="entry name" value="GLYCOSYLTRANSFERASE"/>
    <property type="match status" value="1"/>
</dbReference>
<accession>A0A9Q4E8Z7</accession>
<reference evidence="3" key="1">
    <citation type="submission" date="2022-02" db="EMBL/GenBank/DDBJ databases">
        <title>Crop Bioprotection Bacillus Genome Sequencing.</title>
        <authorList>
            <person name="Dunlap C."/>
        </authorList>
    </citation>
    <scope>NUCLEOTIDE SEQUENCE</scope>
    <source>
        <strain evidence="3">WR1O2A-53</strain>
    </source>
</reference>
<evidence type="ECO:0000313" key="3">
    <source>
        <dbReference type="EMBL" id="MCY8457525.1"/>
    </source>
</evidence>
<dbReference type="PANTHER" id="PTHR22916:SF3">
    <property type="entry name" value="UDP-GLCNAC:BETAGAL BETA-1,3-N-ACETYLGLUCOSAMINYLTRANSFERASE-LIKE PROTEIN 1"/>
    <property type="match status" value="1"/>
</dbReference>
<dbReference type="InterPro" id="IPR029044">
    <property type="entry name" value="Nucleotide-diphossugar_trans"/>
</dbReference>
<dbReference type="InterPro" id="IPR001173">
    <property type="entry name" value="Glyco_trans_2-like"/>
</dbReference>
<dbReference type="Pfam" id="PF00535">
    <property type="entry name" value="Glycos_transf_2"/>
    <property type="match status" value="1"/>
</dbReference>
<organism evidence="3 4">
    <name type="scientific">Bacillus spizizenii</name>
    <name type="common">Bacillus subtilis subsp. spizizenii</name>
    <dbReference type="NCBI Taxonomy" id="96241"/>
    <lineage>
        <taxon>Bacteria</taxon>
        <taxon>Bacillati</taxon>
        <taxon>Bacillota</taxon>
        <taxon>Bacilli</taxon>
        <taxon>Bacillales</taxon>
        <taxon>Bacillaceae</taxon>
        <taxon>Bacillus</taxon>
    </lineage>
</organism>
<protein>
    <submittedName>
        <fullName evidence="3">Glycosyltransferase</fullName>
    </submittedName>
</protein>
<evidence type="ECO:0000259" key="2">
    <source>
        <dbReference type="Pfam" id="PF00535"/>
    </source>
</evidence>
<dbReference type="Proteomes" id="UP001078573">
    <property type="component" value="Unassembled WGS sequence"/>
</dbReference>
<name>A0A9Q4E8Z7_BACSC</name>
<gene>
    <name evidence="3" type="ORF">MOC89_11505</name>
</gene>
<dbReference type="AlphaFoldDB" id="A0A9Q4E8Z7"/>
<dbReference type="Gene3D" id="3.90.550.10">
    <property type="entry name" value="Spore Coat Polysaccharide Biosynthesis Protein SpsA, Chain A"/>
    <property type="match status" value="1"/>
</dbReference>
<dbReference type="GO" id="GO:0016758">
    <property type="term" value="F:hexosyltransferase activity"/>
    <property type="evidence" value="ECO:0007669"/>
    <property type="project" value="UniProtKB-ARBA"/>
</dbReference>
<sequence length="521" mass="60607">MSVLDRLKNKSHRDPYFNKIGYKILNESALKRRAKVTVVVPVYNAIDYLKKTIDSVILQNIGFHNITLILVDDGSKDGSRDVLREYSRLYENIVSVFLEKNTGTPAFPRNLGVHLSNSKYITFLDADDWFTHEGVKTLYDLLEETKVDYAVGKTIQVDSEQESIIGRYESSQIRHNVSPFSIKHLFYHLGPRARMMKLDVIKKNGIKYPEMKFAEDKQFFIDVLLAVKEISTTTKPVYYLNRIDENNSLTKQTDALEKMDSNIAVLKYVLEKNLKPEQEKLIINRLIEFDSITRLFDRKHFVKSKNKEAYYKKFNTVMNIFKKYNRPYQFEDTIIKPISKIYFNLAMNQDYEMLEALADWSKNKGESYFVEKDGLPYKVARLKNGKEIYIPILIKATLSEEKQNDDQIELKISLKGHKISKIQGLILQSRTHVEQSYLIEEGVSHTEDNYVTIKLNKNNLEQIKLGGYAVFLRHSDYEKIVISKETELGLQVNIGENKQLMIYKTIRGNIGIKIIKDSTKK</sequence>
<comment type="similarity">
    <text evidence="1">Belongs to the glycosyltransferase 2 family.</text>
</comment>
<dbReference type="CDD" id="cd00761">
    <property type="entry name" value="Glyco_tranf_GTA_type"/>
    <property type="match status" value="1"/>
</dbReference>